<evidence type="ECO:0000313" key="2">
    <source>
        <dbReference type="EMBL" id="CAH2108196.1"/>
    </source>
</evidence>
<evidence type="ECO:0000313" key="3">
    <source>
        <dbReference type="Proteomes" id="UP001153954"/>
    </source>
</evidence>
<dbReference type="EMBL" id="CAKOGL010000031">
    <property type="protein sequence ID" value="CAH2108196.1"/>
    <property type="molecule type" value="Genomic_DNA"/>
</dbReference>
<dbReference type="PANTHER" id="PTHR46060">
    <property type="entry name" value="MARINER MOS1 TRANSPOSASE-LIKE PROTEIN"/>
    <property type="match status" value="1"/>
</dbReference>
<keyword evidence="3" id="KW-1185">Reference proteome</keyword>
<accession>A0AAU9VD48</accession>
<reference evidence="2" key="1">
    <citation type="submission" date="2022-03" db="EMBL/GenBank/DDBJ databases">
        <authorList>
            <person name="Tunstrom K."/>
        </authorList>
    </citation>
    <scope>NUCLEOTIDE SEQUENCE</scope>
</reference>
<dbReference type="Proteomes" id="UP001153954">
    <property type="component" value="Unassembled WGS sequence"/>
</dbReference>
<gene>
    <name evidence="2" type="ORF">EEDITHA_LOCUS22154</name>
</gene>
<proteinExistence type="predicted"/>
<dbReference type="PANTHER" id="PTHR46060:SF1">
    <property type="entry name" value="MARINER MOS1 TRANSPOSASE-LIKE PROTEIN"/>
    <property type="match status" value="1"/>
</dbReference>
<comment type="caution">
    <text evidence="2">The sequence shown here is derived from an EMBL/GenBank/DDBJ whole genome shotgun (WGS) entry which is preliminary data.</text>
</comment>
<protein>
    <recommendedName>
        <fullName evidence="1">Mos1 transposase HTH domain-containing protein</fullName>
    </recommendedName>
</protein>
<feature type="domain" description="Mos1 transposase HTH" evidence="1">
    <location>
        <begin position="3"/>
        <end position="51"/>
    </location>
</feature>
<dbReference type="Gene3D" id="1.10.10.1450">
    <property type="match status" value="1"/>
</dbReference>
<dbReference type="AlphaFoldDB" id="A0AAU9VD48"/>
<dbReference type="Pfam" id="PF17906">
    <property type="entry name" value="HTH_48"/>
    <property type="match status" value="1"/>
</dbReference>
<dbReference type="InterPro" id="IPR041426">
    <property type="entry name" value="Mos1_HTH"/>
</dbReference>
<evidence type="ECO:0000259" key="1">
    <source>
        <dbReference type="Pfam" id="PF17906"/>
    </source>
</evidence>
<name>A0AAU9VD48_EUPED</name>
<sequence>MDKKEFCVLIKHYFSMKKSAADTKKWLDECYPDSAPAEATIRKRFAKFRTGHMSTEDVEHSGRPKEAVTDEKVKKIHKIILEDR</sequence>
<dbReference type="InterPro" id="IPR052709">
    <property type="entry name" value="Transposase-MT_Hybrid"/>
</dbReference>
<organism evidence="2 3">
    <name type="scientific">Euphydryas editha</name>
    <name type="common">Edith's checkerspot</name>
    <dbReference type="NCBI Taxonomy" id="104508"/>
    <lineage>
        <taxon>Eukaryota</taxon>
        <taxon>Metazoa</taxon>
        <taxon>Ecdysozoa</taxon>
        <taxon>Arthropoda</taxon>
        <taxon>Hexapoda</taxon>
        <taxon>Insecta</taxon>
        <taxon>Pterygota</taxon>
        <taxon>Neoptera</taxon>
        <taxon>Endopterygota</taxon>
        <taxon>Lepidoptera</taxon>
        <taxon>Glossata</taxon>
        <taxon>Ditrysia</taxon>
        <taxon>Papilionoidea</taxon>
        <taxon>Nymphalidae</taxon>
        <taxon>Nymphalinae</taxon>
        <taxon>Euphydryas</taxon>
    </lineage>
</organism>